<organism evidence="2 3">
    <name type="scientific">Plasmodium malariae</name>
    <dbReference type="NCBI Taxonomy" id="5858"/>
    <lineage>
        <taxon>Eukaryota</taxon>
        <taxon>Sar</taxon>
        <taxon>Alveolata</taxon>
        <taxon>Apicomplexa</taxon>
        <taxon>Aconoidasida</taxon>
        <taxon>Haemosporida</taxon>
        <taxon>Plasmodiidae</taxon>
        <taxon>Plasmodium</taxon>
        <taxon>Plasmodium (Plasmodium)</taxon>
    </lineage>
</organism>
<feature type="transmembrane region" description="Helical" evidence="1">
    <location>
        <begin position="159"/>
        <end position="179"/>
    </location>
</feature>
<dbReference type="AlphaFoldDB" id="A0A1D3JH48"/>
<protein>
    <submittedName>
        <fullName evidence="2">Fam-m protein</fullName>
    </submittedName>
</protein>
<keyword evidence="1" id="KW-0812">Transmembrane</keyword>
<dbReference type="KEGG" id="pmal:PMUG01_00037700"/>
<keyword evidence="1" id="KW-0472">Membrane</keyword>
<evidence type="ECO:0000313" key="3">
    <source>
        <dbReference type="Proteomes" id="UP000219813"/>
    </source>
</evidence>
<feature type="transmembrane region" description="Helical" evidence="1">
    <location>
        <begin position="221"/>
        <end position="245"/>
    </location>
</feature>
<accession>A0A1D3JH48</accession>
<evidence type="ECO:0000313" key="2">
    <source>
        <dbReference type="EMBL" id="SBT85532.1"/>
    </source>
</evidence>
<sequence length="262" mass="30978">MEQNTKLHIIIKIAVLLFLRWIFKFNRDSSKFSKSMHENCCISRRLYTRNYRSLAKYKKNKDSNNICLEEDIKSNKVNEQKDITYNKKKGKRTNKLPNKSLLDKSQYYTEVIDYNNGMFDGKHYHFEKKWIKKKDYDNFLEKKRRINDIALKKIKFRSYGFGTAIFFLFFLFGIGLPILRTFDLVEQSAFTPFKTCWEFIYKGLNLGAIEAGSSVPGVENFYLAVFLVLMIILAALIIAAIPKILRNNEKYKKHKYMSEGDE</sequence>
<name>A0A1D3JH48_PLAMA</name>
<dbReference type="Pfam" id="PF12420">
    <property type="entry name" value="DUF3671"/>
    <property type="match status" value="1"/>
</dbReference>
<keyword evidence="3" id="KW-1185">Reference proteome</keyword>
<reference evidence="2 3" key="1">
    <citation type="submission" date="2016-06" db="EMBL/GenBank/DDBJ databases">
        <authorList>
            <consortium name="Pathogen Informatics"/>
        </authorList>
    </citation>
    <scope>NUCLEOTIDE SEQUENCE [LARGE SCALE GENOMIC DNA]</scope>
</reference>
<dbReference type="OrthoDB" id="10669034at2759"/>
<gene>
    <name evidence="2" type="primary">PmUG01_00037700</name>
    <name evidence="2" type="ORF">PMUG01_00037700</name>
</gene>
<dbReference type="EMBL" id="FLRL01000009">
    <property type="protein sequence ID" value="SBT85532.1"/>
    <property type="molecule type" value="Genomic_DNA"/>
</dbReference>
<dbReference type="VEuPathDB" id="PlasmoDB:PmUG01_00037700"/>
<proteinExistence type="predicted"/>
<keyword evidence="1" id="KW-1133">Transmembrane helix</keyword>
<dbReference type="GeneID" id="39865838"/>
<evidence type="ECO:0000256" key="1">
    <source>
        <dbReference type="SAM" id="Phobius"/>
    </source>
</evidence>
<dbReference type="InterPro" id="IPR022139">
    <property type="entry name" value="Fam-L/Fam-M-like_plasmodium"/>
</dbReference>
<dbReference type="RefSeq" id="XP_028858923.1">
    <property type="nucleotide sequence ID" value="XM_029008730.1"/>
</dbReference>
<dbReference type="Proteomes" id="UP000219813">
    <property type="component" value="Unassembled WGS sequence"/>
</dbReference>